<dbReference type="Gene3D" id="2.40.30.20">
    <property type="match status" value="1"/>
</dbReference>
<organism evidence="1 2">
    <name type="scientific">Paraburkholderia steynii</name>
    <dbReference type="NCBI Taxonomy" id="1245441"/>
    <lineage>
        <taxon>Bacteria</taxon>
        <taxon>Pseudomonadati</taxon>
        <taxon>Pseudomonadota</taxon>
        <taxon>Betaproteobacteria</taxon>
        <taxon>Burkholderiales</taxon>
        <taxon>Burkholderiaceae</taxon>
        <taxon>Paraburkholderia</taxon>
    </lineage>
</organism>
<dbReference type="AlphaFoldDB" id="A0A7Z7BC50"/>
<keyword evidence="2" id="KW-1185">Reference proteome</keyword>
<name>A0A7Z7BC50_9BURK</name>
<sequence>MAKITTLQSSLNAGELSPDLAGHIDLDRYANGVKTMVNAVPQIAGGGKRRDGSRQVAPTKTTGTTRLVPFVFSKSQAYVLELGNSYARFYSTTGQIQISGVPIELATPWTADDVFSLEYTQGSDTMFVAHPASPIKRLVRVLQSTWQIDDAPFDPVPMDEIGVRPAASVTLSVTGVGASGTAIASAGVIFHPADVGRNLVATPGVAAITGYVNQNTVNISVTSAFSTNGFGANDWKLDQSPMAPITPSNKSPVDGGVRLVADGPAIAVASVSLTGTTMTLTSVDPHGLSTGQTIVLSGFESAGLDGTYAVASTPTSTTITFAFNGSLLAGGTLGTMYLYGGGDAFRPTDVGNYVSINGGLVEITSYGNGSTVLGRIVKELSATITAPANGWTMKSAVWNAIDGYPNAVSLYQQRLYAAGTAGFPDRFWASSTGLYLDFTPGTDDADSFSYVASSDQVNEITHLTSASILAVLTQGEEFTISAGSGNSVSPTNISVKSQSVNGTAPVRPVRVGNELVYIQRAAKKVRSMTYDFNTDSFRSANLTRLASHITGPGIVDMAFQAEPNPVVWMVRSDGVLVSMTYDRDDNVCGFARHTTDGLYKSVAVIPGEDGDVLFAVVQRTVGGITVQNVEQFDPDVMTDAAIIGTAGTPAAVWTGLGNLEGKACDVKADGVYMGTFTVTAGQITLPRNASSIEVGLHYDSEIVPLTPNISGGLGTSQGNQQRTGTVILRFLNTIRCLVDGQVIPFRAFGEDVLDQAPQPFTGDKDITEFGWDKSSEFSIKQDQPYPWHILAVIRQFTVNNG</sequence>
<dbReference type="RefSeq" id="WP_244186772.1">
    <property type="nucleotide sequence ID" value="NZ_FNDI01000021.1"/>
</dbReference>
<reference evidence="1" key="1">
    <citation type="submission" date="2016-10" db="EMBL/GenBank/DDBJ databases">
        <authorList>
            <person name="Varghese N."/>
            <person name="Submissions S."/>
        </authorList>
    </citation>
    <scope>NUCLEOTIDE SEQUENCE [LARGE SCALE GENOMIC DNA]</scope>
    <source>
        <strain evidence="1">YR281</strain>
    </source>
</reference>
<dbReference type="InterPro" id="IPR023366">
    <property type="entry name" value="ATP_synth_asu-like_sf"/>
</dbReference>
<evidence type="ECO:0008006" key="3">
    <source>
        <dbReference type="Google" id="ProtNLM"/>
    </source>
</evidence>
<comment type="caution">
    <text evidence="1">The sequence shown here is derived from an EMBL/GenBank/DDBJ whole genome shotgun (WGS) entry which is preliminary data.</text>
</comment>
<evidence type="ECO:0000313" key="2">
    <source>
        <dbReference type="Proteomes" id="UP000198900"/>
    </source>
</evidence>
<accession>A0A7Z7BC50</accession>
<evidence type="ECO:0000313" key="1">
    <source>
        <dbReference type="EMBL" id="SDI65325.1"/>
    </source>
</evidence>
<dbReference type="EMBL" id="FNDI01000021">
    <property type="protein sequence ID" value="SDI65325.1"/>
    <property type="molecule type" value="Genomic_DNA"/>
</dbReference>
<protein>
    <recommendedName>
        <fullName evidence="3">Ubiquitin-activating enzyme E1 FCCH domain-containing protein</fullName>
    </recommendedName>
</protein>
<dbReference type="Proteomes" id="UP000198900">
    <property type="component" value="Unassembled WGS sequence"/>
</dbReference>
<proteinExistence type="predicted"/>
<gene>
    <name evidence="1" type="ORF">SAMN04487926_12156</name>
</gene>